<evidence type="ECO:0000313" key="3">
    <source>
        <dbReference type="Proteomes" id="UP001566132"/>
    </source>
</evidence>
<reference evidence="2 3" key="1">
    <citation type="submission" date="2024-05" db="EMBL/GenBank/DDBJ databases">
        <title>Genetic variation in Jamaican populations of the coffee berry borer (Hypothenemus hampei).</title>
        <authorList>
            <person name="Errbii M."/>
            <person name="Myrie A."/>
        </authorList>
    </citation>
    <scope>NUCLEOTIDE SEQUENCE [LARGE SCALE GENOMIC DNA]</scope>
    <source>
        <strain evidence="2">JA-Hopewell-2020-01-JO</strain>
        <tissue evidence="2">Whole body</tissue>
    </source>
</reference>
<proteinExistence type="predicted"/>
<feature type="region of interest" description="Disordered" evidence="1">
    <location>
        <begin position="156"/>
        <end position="190"/>
    </location>
</feature>
<sequence>MSSCSPVFRGADPSLRDWSEGFPAVGGTLPGTIHLFTRHVKPMMPACRAGRPPIYCPGRPPINIHFSRNRFVQKADSPGKENEFKSQQQLGHLGTPTPELSNESALGFGVGRKRGVRFEGSLEGMYQAPSGAPCPILTSVSALGCLLCLAATTDAGRPLPSRRRDAAQHQPPTTVSPQPRQGETLWGNLT</sequence>
<evidence type="ECO:0000313" key="2">
    <source>
        <dbReference type="EMBL" id="KAL1487493.1"/>
    </source>
</evidence>
<name>A0ABD1DYM4_HYPHA</name>
<dbReference type="EMBL" id="JBDJPC010000054">
    <property type="protein sequence ID" value="KAL1487493.1"/>
    <property type="molecule type" value="Genomic_DNA"/>
</dbReference>
<protein>
    <submittedName>
        <fullName evidence="2">Uncharacterized protein</fullName>
    </submittedName>
</protein>
<dbReference type="AlphaFoldDB" id="A0ABD1DYM4"/>
<feature type="compositionally biased region" description="Polar residues" evidence="1">
    <location>
        <begin position="170"/>
        <end position="190"/>
    </location>
</feature>
<comment type="caution">
    <text evidence="2">The sequence shown here is derived from an EMBL/GenBank/DDBJ whole genome shotgun (WGS) entry which is preliminary data.</text>
</comment>
<organism evidence="2 3">
    <name type="scientific">Hypothenemus hampei</name>
    <name type="common">Coffee berry borer</name>
    <dbReference type="NCBI Taxonomy" id="57062"/>
    <lineage>
        <taxon>Eukaryota</taxon>
        <taxon>Metazoa</taxon>
        <taxon>Ecdysozoa</taxon>
        <taxon>Arthropoda</taxon>
        <taxon>Hexapoda</taxon>
        <taxon>Insecta</taxon>
        <taxon>Pterygota</taxon>
        <taxon>Neoptera</taxon>
        <taxon>Endopterygota</taxon>
        <taxon>Coleoptera</taxon>
        <taxon>Polyphaga</taxon>
        <taxon>Cucujiformia</taxon>
        <taxon>Curculionidae</taxon>
        <taxon>Scolytinae</taxon>
        <taxon>Hypothenemus</taxon>
    </lineage>
</organism>
<gene>
    <name evidence="2" type="ORF">ABEB36_015840</name>
</gene>
<accession>A0ABD1DYM4</accession>
<dbReference type="Proteomes" id="UP001566132">
    <property type="component" value="Unassembled WGS sequence"/>
</dbReference>
<evidence type="ECO:0000256" key="1">
    <source>
        <dbReference type="SAM" id="MobiDB-lite"/>
    </source>
</evidence>
<keyword evidence="3" id="KW-1185">Reference proteome</keyword>